<dbReference type="GO" id="GO:0003676">
    <property type="term" value="F:nucleic acid binding"/>
    <property type="evidence" value="ECO:0007669"/>
    <property type="project" value="InterPro"/>
</dbReference>
<sequence>MPTEIKNDRTPKKDTLKGGKELTKEQTKSCLVCKQSGHTKPMCPLKEPKIQKIAINKKSIEAKSYSDDIRICQAKSERPPCAPTSRCRSGSRGLARSTMDADLPRMIEEPTLFRSIHNQRPKLWHRTRAFRNSLEKRAYGNSLQNSSFLATRWLWREREAGIWEEREESWTERDE</sequence>
<protein>
    <submittedName>
        <fullName evidence="2">Uncharacterized protein</fullName>
    </submittedName>
</protein>
<dbReference type="AlphaFoldDB" id="A0A9Q1KTR6"/>
<proteinExistence type="predicted"/>
<reference evidence="2" key="1">
    <citation type="submission" date="2022-04" db="EMBL/GenBank/DDBJ databases">
        <title>Carnegiea gigantea Genome sequencing and assembly v2.</title>
        <authorList>
            <person name="Copetti D."/>
            <person name="Sanderson M.J."/>
            <person name="Burquez A."/>
            <person name="Wojciechowski M.F."/>
        </authorList>
    </citation>
    <scope>NUCLEOTIDE SEQUENCE</scope>
    <source>
        <strain evidence="2">SGP5-SGP5p</strain>
        <tissue evidence="2">Aerial part</tissue>
    </source>
</reference>
<name>A0A9Q1KTR6_9CARY</name>
<organism evidence="2 3">
    <name type="scientific">Carnegiea gigantea</name>
    <dbReference type="NCBI Taxonomy" id="171969"/>
    <lineage>
        <taxon>Eukaryota</taxon>
        <taxon>Viridiplantae</taxon>
        <taxon>Streptophyta</taxon>
        <taxon>Embryophyta</taxon>
        <taxon>Tracheophyta</taxon>
        <taxon>Spermatophyta</taxon>
        <taxon>Magnoliopsida</taxon>
        <taxon>eudicotyledons</taxon>
        <taxon>Gunneridae</taxon>
        <taxon>Pentapetalae</taxon>
        <taxon>Caryophyllales</taxon>
        <taxon>Cactineae</taxon>
        <taxon>Cactaceae</taxon>
        <taxon>Cactoideae</taxon>
        <taxon>Echinocereeae</taxon>
        <taxon>Carnegiea</taxon>
    </lineage>
</organism>
<gene>
    <name evidence="2" type="ORF">Cgig2_030786</name>
</gene>
<evidence type="ECO:0000256" key="1">
    <source>
        <dbReference type="SAM" id="MobiDB-lite"/>
    </source>
</evidence>
<evidence type="ECO:0000313" key="3">
    <source>
        <dbReference type="Proteomes" id="UP001153076"/>
    </source>
</evidence>
<comment type="caution">
    <text evidence="2">The sequence shown here is derived from an EMBL/GenBank/DDBJ whole genome shotgun (WGS) entry which is preliminary data.</text>
</comment>
<evidence type="ECO:0000313" key="2">
    <source>
        <dbReference type="EMBL" id="KAJ8448930.1"/>
    </source>
</evidence>
<accession>A0A9Q1KTR6</accession>
<dbReference type="GO" id="GO:0008270">
    <property type="term" value="F:zinc ion binding"/>
    <property type="evidence" value="ECO:0007669"/>
    <property type="project" value="InterPro"/>
</dbReference>
<dbReference type="Proteomes" id="UP001153076">
    <property type="component" value="Unassembled WGS sequence"/>
</dbReference>
<dbReference type="SUPFAM" id="SSF57756">
    <property type="entry name" value="Retrovirus zinc finger-like domains"/>
    <property type="match status" value="1"/>
</dbReference>
<keyword evidence="3" id="KW-1185">Reference proteome</keyword>
<dbReference type="InterPro" id="IPR036875">
    <property type="entry name" value="Znf_CCHC_sf"/>
</dbReference>
<dbReference type="EMBL" id="JAKOGI010000026">
    <property type="protein sequence ID" value="KAJ8448930.1"/>
    <property type="molecule type" value="Genomic_DNA"/>
</dbReference>
<feature type="region of interest" description="Disordered" evidence="1">
    <location>
        <begin position="1"/>
        <end position="21"/>
    </location>
</feature>
<feature type="region of interest" description="Disordered" evidence="1">
    <location>
        <begin position="77"/>
        <end position="96"/>
    </location>
</feature>